<feature type="domain" description="TIR" evidence="3">
    <location>
        <begin position="2"/>
        <end position="154"/>
    </location>
</feature>
<dbReference type="Proteomes" id="UP000185221">
    <property type="component" value="Unassembled WGS sequence"/>
</dbReference>
<evidence type="ECO:0000256" key="1">
    <source>
        <dbReference type="SAM" id="MobiDB-lite"/>
    </source>
</evidence>
<organism evidence="4 5">
    <name type="scientific">Algoriphagus halophilus</name>
    <dbReference type="NCBI Taxonomy" id="226505"/>
    <lineage>
        <taxon>Bacteria</taxon>
        <taxon>Pseudomonadati</taxon>
        <taxon>Bacteroidota</taxon>
        <taxon>Cytophagia</taxon>
        <taxon>Cytophagales</taxon>
        <taxon>Cyclobacteriaceae</taxon>
        <taxon>Algoriphagus</taxon>
    </lineage>
</organism>
<dbReference type="STRING" id="226505.SAMN05444394_2242"/>
<dbReference type="GO" id="GO:0007165">
    <property type="term" value="P:signal transduction"/>
    <property type="evidence" value="ECO:0007669"/>
    <property type="project" value="InterPro"/>
</dbReference>
<dbReference type="SUPFAM" id="SSF52200">
    <property type="entry name" value="Toll/Interleukin receptor TIR domain"/>
    <property type="match status" value="1"/>
</dbReference>
<dbReference type="EMBL" id="FSRC01000001">
    <property type="protein sequence ID" value="SIN83361.1"/>
    <property type="molecule type" value="Genomic_DNA"/>
</dbReference>
<dbReference type="PROSITE" id="PS50104">
    <property type="entry name" value="TIR"/>
    <property type="match status" value="1"/>
</dbReference>
<reference evidence="5" key="1">
    <citation type="submission" date="2016-11" db="EMBL/GenBank/DDBJ databases">
        <authorList>
            <person name="Varghese N."/>
            <person name="Submissions S."/>
        </authorList>
    </citation>
    <scope>NUCLEOTIDE SEQUENCE [LARGE SCALE GENOMIC DNA]</scope>
    <source>
        <strain evidence="5">DSM 15292</strain>
    </source>
</reference>
<keyword evidence="2" id="KW-0812">Transmembrane</keyword>
<feature type="compositionally biased region" description="Polar residues" evidence="1">
    <location>
        <begin position="237"/>
        <end position="255"/>
    </location>
</feature>
<evidence type="ECO:0000256" key="2">
    <source>
        <dbReference type="SAM" id="Phobius"/>
    </source>
</evidence>
<gene>
    <name evidence="4" type="ORF">SAMN05444394_2242</name>
</gene>
<keyword evidence="5" id="KW-1185">Reference proteome</keyword>
<evidence type="ECO:0000313" key="4">
    <source>
        <dbReference type="EMBL" id="SIN83361.1"/>
    </source>
</evidence>
<dbReference type="InterPro" id="IPR035897">
    <property type="entry name" value="Toll_tir_struct_dom_sf"/>
</dbReference>
<feature type="region of interest" description="Disordered" evidence="1">
    <location>
        <begin position="215"/>
        <end position="255"/>
    </location>
</feature>
<name>A0A1N6EKB0_9BACT</name>
<accession>A0A1N6EKB0</accession>
<keyword evidence="2" id="KW-0472">Membrane</keyword>
<sequence>MADNKIFVSYRRQDASGEAGRLVDHLQEIYGEESVFLDVETLEAGLDFIQAIEKALNSCKVLIAMIGPHWLNIQDAEGNQRIFNEGDFIRIEISAALKRDIRVIPVLVNGAVMPTADQLPEDLQGLTRRHAQEISSSRWKYDCDQLVAALSKIIEPKPQPVKPTPIPPNSAKQKSWFAKNYLWLLGGLVGLIVLIQLLSLPEEDAIYDDFEENTEWTNGLSQPTEKDSPPAQLPEENPTTTQDNSFQEPSNTTSTEEVFVDEITGYWLLSDPQGNTSTLVFNQYDDSVEFLEYNIYDVEVGEGNGSISGTQLTADYYNSLVQISGKLILNTSNAGGSWVGTISFPTLGTTTNVSMQRINP</sequence>
<dbReference type="AlphaFoldDB" id="A0A1N6EKB0"/>
<protein>
    <submittedName>
        <fullName evidence="4">TIR domain-containing protein</fullName>
    </submittedName>
</protein>
<evidence type="ECO:0000259" key="3">
    <source>
        <dbReference type="PROSITE" id="PS50104"/>
    </source>
</evidence>
<dbReference type="RefSeq" id="WP_074224896.1">
    <property type="nucleotide sequence ID" value="NZ_FSRC01000001.1"/>
</dbReference>
<proteinExistence type="predicted"/>
<dbReference type="Pfam" id="PF13676">
    <property type="entry name" value="TIR_2"/>
    <property type="match status" value="1"/>
</dbReference>
<feature type="transmembrane region" description="Helical" evidence="2">
    <location>
        <begin position="181"/>
        <end position="200"/>
    </location>
</feature>
<evidence type="ECO:0000313" key="5">
    <source>
        <dbReference type="Proteomes" id="UP000185221"/>
    </source>
</evidence>
<keyword evidence="2" id="KW-1133">Transmembrane helix</keyword>
<dbReference type="InterPro" id="IPR000157">
    <property type="entry name" value="TIR_dom"/>
</dbReference>
<dbReference type="Gene3D" id="3.40.50.10140">
    <property type="entry name" value="Toll/interleukin-1 receptor homology (TIR) domain"/>
    <property type="match status" value="1"/>
</dbReference>
<dbReference type="OrthoDB" id="574237at2"/>